<name>A0A2G1BP13_9FLAO</name>
<dbReference type="InterPro" id="IPR009057">
    <property type="entry name" value="Homeodomain-like_sf"/>
</dbReference>
<dbReference type="PANTHER" id="PTHR43280">
    <property type="entry name" value="ARAC-FAMILY TRANSCRIPTIONAL REGULATOR"/>
    <property type="match status" value="1"/>
</dbReference>
<evidence type="ECO:0000313" key="5">
    <source>
        <dbReference type="EMBL" id="PHN95748.1"/>
    </source>
</evidence>
<dbReference type="PROSITE" id="PS01124">
    <property type="entry name" value="HTH_ARAC_FAMILY_2"/>
    <property type="match status" value="1"/>
</dbReference>
<dbReference type="InterPro" id="IPR018062">
    <property type="entry name" value="HTH_AraC-typ_CS"/>
</dbReference>
<dbReference type="Gene3D" id="1.10.10.60">
    <property type="entry name" value="Homeodomain-like"/>
    <property type="match status" value="1"/>
</dbReference>
<evidence type="ECO:0000256" key="3">
    <source>
        <dbReference type="ARBA" id="ARBA00023163"/>
    </source>
</evidence>
<keyword evidence="1" id="KW-0805">Transcription regulation</keyword>
<dbReference type="PRINTS" id="PR00032">
    <property type="entry name" value="HTHARAC"/>
</dbReference>
<evidence type="ECO:0000256" key="2">
    <source>
        <dbReference type="ARBA" id="ARBA00023125"/>
    </source>
</evidence>
<evidence type="ECO:0000313" key="6">
    <source>
        <dbReference type="Proteomes" id="UP000222163"/>
    </source>
</evidence>
<gene>
    <name evidence="5" type="ORF">CSC81_18905</name>
</gene>
<dbReference type="PROSITE" id="PS00041">
    <property type="entry name" value="HTH_ARAC_FAMILY_1"/>
    <property type="match status" value="1"/>
</dbReference>
<dbReference type="PANTHER" id="PTHR43280:SF31">
    <property type="entry name" value="TRANSCRIPTIONAL REGULATORY PROTEIN"/>
    <property type="match status" value="1"/>
</dbReference>
<organism evidence="5 6">
    <name type="scientific">Tenacibaculum discolor</name>
    <dbReference type="NCBI Taxonomy" id="361581"/>
    <lineage>
        <taxon>Bacteria</taxon>
        <taxon>Pseudomonadati</taxon>
        <taxon>Bacteroidota</taxon>
        <taxon>Flavobacteriia</taxon>
        <taxon>Flavobacteriales</taxon>
        <taxon>Flavobacteriaceae</taxon>
        <taxon>Tenacibaculum</taxon>
    </lineage>
</organism>
<feature type="domain" description="HTH araC/xylS-type" evidence="4">
    <location>
        <begin position="1"/>
        <end position="71"/>
    </location>
</feature>
<evidence type="ECO:0000256" key="1">
    <source>
        <dbReference type="ARBA" id="ARBA00023015"/>
    </source>
</evidence>
<protein>
    <submittedName>
        <fullName evidence="5">AraC family transcriptional regulator</fullName>
    </submittedName>
</protein>
<evidence type="ECO:0000259" key="4">
    <source>
        <dbReference type="PROSITE" id="PS01124"/>
    </source>
</evidence>
<dbReference type="InterPro" id="IPR020449">
    <property type="entry name" value="Tscrpt_reg_AraC-type_HTH"/>
</dbReference>
<keyword evidence="2" id="KW-0238">DNA-binding</keyword>
<accession>A0A2G1BP13</accession>
<proteinExistence type="predicted"/>
<comment type="caution">
    <text evidence="5">The sequence shown here is derived from an EMBL/GenBank/DDBJ whole genome shotgun (WGS) entry which is preliminary data.</text>
</comment>
<dbReference type="EMBL" id="PDUU01001130">
    <property type="protein sequence ID" value="PHN95748.1"/>
    <property type="molecule type" value="Genomic_DNA"/>
</dbReference>
<dbReference type="GO" id="GO:0043565">
    <property type="term" value="F:sequence-specific DNA binding"/>
    <property type="evidence" value="ECO:0007669"/>
    <property type="project" value="InterPro"/>
</dbReference>
<reference evidence="5 6" key="1">
    <citation type="journal article" date="2016" name="Nat. Commun.">
        <title>Microbial interactions lead to rapid micro-scale successions on model marine particles.</title>
        <authorList>
            <person name="Datta M.S."/>
            <person name="Sliwerska E."/>
            <person name="Gore J."/>
            <person name="Polz M.F."/>
            <person name="Cordero O.X."/>
        </authorList>
    </citation>
    <scope>NUCLEOTIDE SEQUENCE [LARGE SCALE GENOMIC DNA]</scope>
    <source>
        <strain evidence="5 6">4G03</strain>
    </source>
</reference>
<dbReference type="Pfam" id="PF12833">
    <property type="entry name" value="HTH_18"/>
    <property type="match status" value="1"/>
</dbReference>
<sequence>MQRLFERAGSTFSEFVLGERLARAHRLLTDPGRTASSISTIAFESGFGDLSYFNRTFRRHFGATPSEIRAGPRRS</sequence>
<dbReference type="SMART" id="SM00342">
    <property type="entry name" value="HTH_ARAC"/>
    <property type="match status" value="1"/>
</dbReference>
<dbReference type="GO" id="GO:0003700">
    <property type="term" value="F:DNA-binding transcription factor activity"/>
    <property type="evidence" value="ECO:0007669"/>
    <property type="project" value="InterPro"/>
</dbReference>
<dbReference type="InterPro" id="IPR018060">
    <property type="entry name" value="HTH_AraC"/>
</dbReference>
<keyword evidence="3" id="KW-0804">Transcription</keyword>
<dbReference type="Proteomes" id="UP000222163">
    <property type="component" value="Unassembled WGS sequence"/>
</dbReference>
<dbReference type="AlphaFoldDB" id="A0A2G1BP13"/>
<dbReference type="SUPFAM" id="SSF46689">
    <property type="entry name" value="Homeodomain-like"/>
    <property type="match status" value="1"/>
</dbReference>